<keyword evidence="1" id="KW-0175">Coiled coil</keyword>
<reference evidence="2 3" key="1">
    <citation type="submission" date="2024-04" db="EMBL/GenBank/DDBJ databases">
        <authorList>
            <person name="Waldvogel A.-M."/>
            <person name="Schoenle A."/>
        </authorList>
    </citation>
    <scope>NUCLEOTIDE SEQUENCE [LARGE SCALE GENOMIC DNA]</scope>
</reference>
<sequence>MEPGSCQKLDTTQKSLREIDRLKQQVINERRLRRKSWDEMAVALARLKDMAAKASQAKARENHLQEEVEKLKRRRAFDSRKYLEEDTIPALQVAHQMRVQELKKELEDVKFGLLNRTKRIICCHKIQLDQQAKAKQDVEDEMRQVREEKTSLLL</sequence>
<keyword evidence="3" id="KW-1185">Reference proteome</keyword>
<evidence type="ECO:0000313" key="2">
    <source>
        <dbReference type="EMBL" id="CAL1578370.1"/>
    </source>
</evidence>
<proteinExistence type="predicted"/>
<dbReference type="Proteomes" id="UP001497482">
    <property type="component" value="Chromosome 13"/>
</dbReference>
<feature type="coiled-coil region" evidence="1">
    <location>
        <begin position="47"/>
        <end position="74"/>
    </location>
</feature>
<dbReference type="EMBL" id="OZ035835">
    <property type="protein sequence ID" value="CAL1578370.1"/>
    <property type="molecule type" value="Genomic_DNA"/>
</dbReference>
<accession>A0AAV2JRM4</accession>
<name>A0AAV2JRM4_KNICA</name>
<dbReference type="AlphaFoldDB" id="A0AAV2JRM4"/>
<protein>
    <submittedName>
        <fullName evidence="2">Uncharacterized protein</fullName>
    </submittedName>
</protein>
<gene>
    <name evidence="2" type="ORF">KC01_LOCUS9521</name>
</gene>
<organism evidence="2 3">
    <name type="scientific">Knipowitschia caucasica</name>
    <name type="common">Caucasian dwarf goby</name>
    <name type="synonym">Pomatoschistus caucasicus</name>
    <dbReference type="NCBI Taxonomy" id="637954"/>
    <lineage>
        <taxon>Eukaryota</taxon>
        <taxon>Metazoa</taxon>
        <taxon>Chordata</taxon>
        <taxon>Craniata</taxon>
        <taxon>Vertebrata</taxon>
        <taxon>Euteleostomi</taxon>
        <taxon>Actinopterygii</taxon>
        <taxon>Neopterygii</taxon>
        <taxon>Teleostei</taxon>
        <taxon>Neoteleostei</taxon>
        <taxon>Acanthomorphata</taxon>
        <taxon>Gobiaria</taxon>
        <taxon>Gobiiformes</taxon>
        <taxon>Gobioidei</taxon>
        <taxon>Gobiidae</taxon>
        <taxon>Gobiinae</taxon>
        <taxon>Knipowitschia</taxon>
    </lineage>
</organism>
<evidence type="ECO:0000313" key="3">
    <source>
        <dbReference type="Proteomes" id="UP001497482"/>
    </source>
</evidence>
<evidence type="ECO:0000256" key="1">
    <source>
        <dbReference type="SAM" id="Coils"/>
    </source>
</evidence>